<reference evidence="1 2" key="1">
    <citation type="submission" date="2020-09" db="EMBL/GenBank/DDBJ databases">
        <authorList>
            <person name="Courtine D."/>
        </authorList>
    </citation>
    <scope>NUCLEOTIDE SEQUENCE [LARGE SCALE GENOMIC DNA]</scope>
    <source>
        <strain evidence="1 2">IRI35c</strain>
    </source>
</reference>
<dbReference type="RefSeq" id="WP_188202199.1">
    <property type="nucleotide sequence ID" value="NZ_LR881183.1"/>
</dbReference>
<dbReference type="EMBL" id="LR881183">
    <property type="protein sequence ID" value="CAD5244436.1"/>
    <property type="molecule type" value="Genomic_DNA"/>
</dbReference>
<evidence type="ECO:0008006" key="3">
    <source>
        <dbReference type="Google" id="ProtNLM"/>
    </source>
</evidence>
<evidence type="ECO:0000313" key="1">
    <source>
        <dbReference type="EMBL" id="CAD5244436.1"/>
    </source>
</evidence>
<sequence length="79" mass="8415">MGENGCNVFPTARVCRFCAGERLDDVVSILKRKGYEVSVEGCLGLCAKYDCGNINVIAGKVEISVRNMEELETAVGGGV</sequence>
<proteinExistence type="predicted"/>
<evidence type="ECO:0000313" key="2">
    <source>
        <dbReference type="Proteomes" id="UP000516304"/>
    </source>
</evidence>
<accession>A0A7G2D960</accession>
<dbReference type="Proteomes" id="UP000516304">
    <property type="component" value="Chromosome TIRI35C"/>
</dbReference>
<name>A0A7G2D960_9EURY</name>
<dbReference type="AlphaFoldDB" id="A0A7G2D960"/>
<organism evidence="1 2">
    <name type="scientific">Thermococcus camini</name>
    <dbReference type="NCBI Taxonomy" id="2016373"/>
    <lineage>
        <taxon>Archaea</taxon>
        <taxon>Methanobacteriati</taxon>
        <taxon>Methanobacteriota</taxon>
        <taxon>Thermococci</taxon>
        <taxon>Thermococcales</taxon>
        <taxon>Thermococcaceae</taxon>
        <taxon>Thermococcus</taxon>
    </lineage>
</organism>
<dbReference type="KEGG" id="tcq:TIRI35C_1282"/>
<protein>
    <recommendedName>
        <fullName evidence="3">DUF1450 domain-containing protein</fullName>
    </recommendedName>
</protein>
<keyword evidence="2" id="KW-1185">Reference proteome</keyword>
<gene>
    <name evidence="1" type="ORF">TIRI35C_1282</name>
</gene>
<dbReference type="GeneID" id="58919024"/>